<dbReference type="InParanoid" id="A2F3I6"/>
<evidence type="ECO:0000313" key="1">
    <source>
        <dbReference type="EMBL" id="EAY00509.1"/>
    </source>
</evidence>
<proteinExistence type="predicted"/>
<reference evidence="1" key="2">
    <citation type="journal article" date="2007" name="Science">
        <title>Draft genome sequence of the sexually transmitted pathogen Trichomonas vaginalis.</title>
        <authorList>
            <person name="Carlton J.M."/>
            <person name="Hirt R.P."/>
            <person name="Silva J.C."/>
            <person name="Delcher A.L."/>
            <person name="Schatz M."/>
            <person name="Zhao Q."/>
            <person name="Wortman J.R."/>
            <person name="Bidwell S.L."/>
            <person name="Alsmark U.C.M."/>
            <person name="Besteiro S."/>
            <person name="Sicheritz-Ponten T."/>
            <person name="Noel C.J."/>
            <person name="Dacks J.B."/>
            <person name="Foster P.G."/>
            <person name="Simillion C."/>
            <person name="Van de Peer Y."/>
            <person name="Miranda-Saavedra D."/>
            <person name="Barton G.J."/>
            <person name="Westrop G.D."/>
            <person name="Mueller S."/>
            <person name="Dessi D."/>
            <person name="Fiori P.L."/>
            <person name="Ren Q."/>
            <person name="Paulsen I."/>
            <person name="Zhang H."/>
            <person name="Bastida-Corcuera F.D."/>
            <person name="Simoes-Barbosa A."/>
            <person name="Brown M.T."/>
            <person name="Hayes R.D."/>
            <person name="Mukherjee M."/>
            <person name="Okumura C.Y."/>
            <person name="Schneider R."/>
            <person name="Smith A.J."/>
            <person name="Vanacova S."/>
            <person name="Villalvazo M."/>
            <person name="Haas B.J."/>
            <person name="Pertea M."/>
            <person name="Feldblyum T.V."/>
            <person name="Utterback T.R."/>
            <person name="Shu C.L."/>
            <person name="Osoegawa K."/>
            <person name="de Jong P.J."/>
            <person name="Hrdy I."/>
            <person name="Horvathova L."/>
            <person name="Zubacova Z."/>
            <person name="Dolezal P."/>
            <person name="Malik S.B."/>
            <person name="Logsdon J.M. Jr."/>
            <person name="Henze K."/>
            <person name="Gupta A."/>
            <person name="Wang C.C."/>
            <person name="Dunne R.L."/>
            <person name="Upcroft J.A."/>
            <person name="Upcroft P."/>
            <person name="White O."/>
            <person name="Salzberg S.L."/>
            <person name="Tang P."/>
            <person name="Chiu C.-H."/>
            <person name="Lee Y.-S."/>
            <person name="Embley T.M."/>
            <person name="Coombs G.H."/>
            <person name="Mottram J.C."/>
            <person name="Tachezy J."/>
            <person name="Fraser-Liggett C.M."/>
            <person name="Johnson P.J."/>
        </authorList>
    </citation>
    <scope>NUCLEOTIDE SEQUENCE [LARGE SCALE GENOMIC DNA]</scope>
    <source>
        <strain evidence="1">G3</strain>
    </source>
</reference>
<evidence type="ECO:0000313" key="2">
    <source>
        <dbReference type="Proteomes" id="UP000001542"/>
    </source>
</evidence>
<dbReference type="KEGG" id="tva:4758332"/>
<organism evidence="1 2">
    <name type="scientific">Trichomonas vaginalis (strain ATCC PRA-98 / G3)</name>
    <dbReference type="NCBI Taxonomy" id="412133"/>
    <lineage>
        <taxon>Eukaryota</taxon>
        <taxon>Metamonada</taxon>
        <taxon>Parabasalia</taxon>
        <taxon>Trichomonadida</taxon>
        <taxon>Trichomonadidae</taxon>
        <taxon>Trichomonas</taxon>
    </lineage>
</organism>
<name>A2F3I6_TRIV3</name>
<keyword evidence="2" id="KW-1185">Reference proteome</keyword>
<dbReference type="EMBL" id="DS113598">
    <property type="protein sequence ID" value="EAY00509.1"/>
    <property type="molecule type" value="Genomic_DNA"/>
</dbReference>
<dbReference type="Proteomes" id="UP000001542">
    <property type="component" value="Unassembled WGS sequence"/>
</dbReference>
<dbReference type="RefSeq" id="XP_001313438.1">
    <property type="nucleotide sequence ID" value="XM_001313437.1"/>
</dbReference>
<reference evidence="1" key="1">
    <citation type="submission" date="2006-10" db="EMBL/GenBank/DDBJ databases">
        <authorList>
            <person name="Amadeo P."/>
            <person name="Zhao Q."/>
            <person name="Wortman J."/>
            <person name="Fraser-Liggett C."/>
            <person name="Carlton J."/>
        </authorList>
    </citation>
    <scope>NUCLEOTIDE SEQUENCE</scope>
    <source>
        <strain evidence="1">G3</strain>
    </source>
</reference>
<accession>A2F3I6</accession>
<gene>
    <name evidence="1" type="ORF">TVAG_350050</name>
</gene>
<dbReference type="VEuPathDB" id="TrichDB:TVAGG3_0194340"/>
<protein>
    <submittedName>
        <fullName evidence="1">Uncharacterized protein</fullName>
    </submittedName>
</protein>
<dbReference type="VEuPathDB" id="TrichDB:TVAG_350050"/>
<sequence>MSVDGKDSNIEHEFSNRNNQIIESNKSDHCIVTSNDQIFDILYENQISKTEPLFPIPSPSLFQEYRQYKYAVLSWKKYSFMITSKYILLHPTEAFLHRPLTKRDGKLKIITGEQEIAFQEFFLTASPKQKDLDIPYIDKLVINRRLKQISLLKREITNISQVPIPNFYSNYIDFESASLKWYSLHSNINFISPDPEFDQIPKRDLSQDKTFSYKQQEMHTDAKQYKEITLSKKATTNLNLLKQATPEFMYIYSIIKQPFDKEFVSNPIKFSKNSFFFQLSPFDVISQLETEGLLKDDITLPNNIQFLAKSVYSAYSYFNFPQPSTVDRLMFNINNVMVSGNAEFHFQTFTALQNLAGTKFPEITAKLLQNIDYLYNTAYVVTEFSHSITDHFLPELEFLKLTEIPSFLLDIYKVSCIYVMYSVISQHLNLVIAKEEFNLQINKKSGELRQNILRIIQNNIIEISNLNADVLNQSNSDFFCSLFSIMMRVFNNSSNHFLICMVPHGIHFFYKLTVLSPKSFKKLILPFLDFKEINKCLFTVINECILGPKFKFLQSNKLFDLFMSKILNYDRQKSSSFNFIGVFISYCIQIDSPSLGKLQYLMIRFLVDGIENKNALSVYESCCNLLQVELIYCTTNKYIIDAMSCLISVKDHNHCIQLNLKSIQFIISLMDFEQLPVEVCHSAYKLFTKLLIYKPKYFIEEFQNEELAMVIGSVFKTDSALSNREIVALLYHLIKRDNNNFIKTFLDVFKKEEISLKAIFASAISGLTMKEKQRMKRKISAINRYRSQHKKNRSKFSK</sequence>
<dbReference type="AlphaFoldDB" id="A2F3I6"/>